<reference evidence="1 2" key="1">
    <citation type="journal article" date="2018" name="Front. Plant Sci.">
        <title>Red Clover (Trifolium pratense) and Zigzag Clover (T. medium) - A Picture of Genomic Similarities and Differences.</title>
        <authorList>
            <person name="Dluhosova J."/>
            <person name="Istvanek J."/>
            <person name="Nedelnik J."/>
            <person name="Repkova J."/>
        </authorList>
    </citation>
    <scope>NUCLEOTIDE SEQUENCE [LARGE SCALE GENOMIC DNA]</scope>
    <source>
        <strain evidence="2">cv. 10/8</strain>
        <tissue evidence="1">Leaf</tissue>
    </source>
</reference>
<protein>
    <submittedName>
        <fullName evidence="1">Uncharacterized protein</fullName>
    </submittedName>
</protein>
<dbReference type="AlphaFoldDB" id="A0A392U5B9"/>
<dbReference type="EMBL" id="LXQA010740446">
    <property type="protein sequence ID" value="MCI68659.1"/>
    <property type="molecule type" value="Genomic_DNA"/>
</dbReference>
<proteinExistence type="predicted"/>
<name>A0A392U5B9_9FABA</name>
<comment type="caution">
    <text evidence="1">The sequence shown here is derived from an EMBL/GenBank/DDBJ whole genome shotgun (WGS) entry which is preliminary data.</text>
</comment>
<accession>A0A392U5B9</accession>
<feature type="non-terminal residue" evidence="1">
    <location>
        <position position="1"/>
    </location>
</feature>
<sequence>RSQIHFKVLGKFARGVGDQVANEFCLSPTEGWTIGKDNSVIGGFIEIMYFGARGELGSLLSID</sequence>
<keyword evidence="2" id="KW-1185">Reference proteome</keyword>
<evidence type="ECO:0000313" key="1">
    <source>
        <dbReference type="EMBL" id="MCI68659.1"/>
    </source>
</evidence>
<evidence type="ECO:0000313" key="2">
    <source>
        <dbReference type="Proteomes" id="UP000265520"/>
    </source>
</evidence>
<organism evidence="1 2">
    <name type="scientific">Trifolium medium</name>
    <dbReference type="NCBI Taxonomy" id="97028"/>
    <lineage>
        <taxon>Eukaryota</taxon>
        <taxon>Viridiplantae</taxon>
        <taxon>Streptophyta</taxon>
        <taxon>Embryophyta</taxon>
        <taxon>Tracheophyta</taxon>
        <taxon>Spermatophyta</taxon>
        <taxon>Magnoliopsida</taxon>
        <taxon>eudicotyledons</taxon>
        <taxon>Gunneridae</taxon>
        <taxon>Pentapetalae</taxon>
        <taxon>rosids</taxon>
        <taxon>fabids</taxon>
        <taxon>Fabales</taxon>
        <taxon>Fabaceae</taxon>
        <taxon>Papilionoideae</taxon>
        <taxon>50 kb inversion clade</taxon>
        <taxon>NPAAA clade</taxon>
        <taxon>Hologalegina</taxon>
        <taxon>IRL clade</taxon>
        <taxon>Trifolieae</taxon>
        <taxon>Trifolium</taxon>
    </lineage>
</organism>
<dbReference type="Proteomes" id="UP000265520">
    <property type="component" value="Unassembled WGS sequence"/>
</dbReference>